<reference evidence="3 4" key="1">
    <citation type="submission" date="2015-01" db="EMBL/GenBank/DDBJ databases">
        <title>The Genome Sequence of Exophiala sideris CBS121828.</title>
        <authorList>
            <consortium name="The Broad Institute Genomics Platform"/>
            <person name="Cuomo C."/>
            <person name="de Hoog S."/>
            <person name="Gorbushina A."/>
            <person name="Stielow B."/>
            <person name="Teixiera M."/>
            <person name="Abouelleil A."/>
            <person name="Chapman S.B."/>
            <person name="Priest M."/>
            <person name="Young S.K."/>
            <person name="Wortman J."/>
            <person name="Nusbaum C."/>
            <person name="Birren B."/>
        </authorList>
    </citation>
    <scope>NUCLEOTIDE SEQUENCE [LARGE SCALE GENOMIC DNA]</scope>
    <source>
        <strain evidence="3 4">CBS 121828</strain>
    </source>
</reference>
<feature type="compositionally biased region" description="Basic and acidic residues" evidence="1">
    <location>
        <begin position="320"/>
        <end position="341"/>
    </location>
</feature>
<proteinExistence type="predicted"/>
<accession>A0A0D1WFT1</accession>
<sequence>MPRITPLRILLLLPLFYLGLILLWLGLPSLEVSWSDDPSGRLWRGGSVTRVYDVDDFFHWTDKLPSVQQARTTDRRSFAVEYSYDHGTDALLVGGSHGDSHAHSFNLTALISSSSGLSVSEVFTVRCKTGDEDGINLPWFTQADATLLFWEIHRDTAELPLRLRVQQRDDAKLTVELLAQSSELEANEDTRDVVPLLTITFDAALSGQNGQGRDAFHAYFPRGSRNSSPSRTFVFRRAISAILVPSWFFVEAVMNVAGAPIFLIVQAFLFLLTLLGFYVVLVLACWKKGGSPPFWPWARSFWLTRRVAAYLEPRVTARAGEARKDSGDDGSEDQRQDDRVEQGPQPLTSVWAFFRSSSPLDDLFVTFEFTRVLVRPLELSRRRRQLVDEEARIEHGSAAETGGQDGGGKVSTTTGTDTAQNGEKS</sequence>
<name>A0A0D1WFT1_9EURO</name>
<dbReference type="EMBL" id="KN846951">
    <property type="protein sequence ID" value="KIV87620.1"/>
    <property type="molecule type" value="Genomic_DNA"/>
</dbReference>
<evidence type="ECO:0000256" key="1">
    <source>
        <dbReference type="SAM" id="MobiDB-lite"/>
    </source>
</evidence>
<keyword evidence="2" id="KW-1133">Transmembrane helix</keyword>
<evidence type="ECO:0000256" key="2">
    <source>
        <dbReference type="SAM" id="Phobius"/>
    </source>
</evidence>
<keyword evidence="2" id="KW-0812">Transmembrane</keyword>
<evidence type="ECO:0000313" key="4">
    <source>
        <dbReference type="Proteomes" id="UP000053599"/>
    </source>
</evidence>
<protein>
    <submittedName>
        <fullName evidence="3">Uncharacterized protein</fullName>
    </submittedName>
</protein>
<feature type="transmembrane region" description="Helical" evidence="2">
    <location>
        <begin position="6"/>
        <end position="27"/>
    </location>
</feature>
<feature type="region of interest" description="Disordered" evidence="1">
    <location>
        <begin position="392"/>
        <end position="425"/>
    </location>
</feature>
<gene>
    <name evidence="3" type="ORF">PV11_03154</name>
</gene>
<dbReference type="OrthoDB" id="4892437at2759"/>
<dbReference type="HOGENOM" id="CLU_037219_0_0_1"/>
<dbReference type="Proteomes" id="UP000053599">
    <property type="component" value="Unassembled WGS sequence"/>
</dbReference>
<feature type="compositionally biased region" description="Polar residues" evidence="1">
    <location>
        <begin position="410"/>
        <end position="425"/>
    </location>
</feature>
<feature type="transmembrane region" description="Helical" evidence="2">
    <location>
        <begin position="234"/>
        <end position="254"/>
    </location>
</feature>
<feature type="region of interest" description="Disordered" evidence="1">
    <location>
        <begin position="319"/>
        <end position="342"/>
    </location>
</feature>
<feature type="transmembrane region" description="Helical" evidence="2">
    <location>
        <begin position="260"/>
        <end position="286"/>
    </location>
</feature>
<dbReference type="AlphaFoldDB" id="A0A0D1WFT1"/>
<organism evidence="3 4">
    <name type="scientific">Exophiala sideris</name>
    <dbReference type="NCBI Taxonomy" id="1016849"/>
    <lineage>
        <taxon>Eukaryota</taxon>
        <taxon>Fungi</taxon>
        <taxon>Dikarya</taxon>
        <taxon>Ascomycota</taxon>
        <taxon>Pezizomycotina</taxon>
        <taxon>Eurotiomycetes</taxon>
        <taxon>Chaetothyriomycetidae</taxon>
        <taxon>Chaetothyriales</taxon>
        <taxon>Herpotrichiellaceae</taxon>
        <taxon>Exophiala</taxon>
    </lineage>
</organism>
<evidence type="ECO:0000313" key="3">
    <source>
        <dbReference type="EMBL" id="KIV87620.1"/>
    </source>
</evidence>
<keyword evidence="2" id="KW-0472">Membrane</keyword>